<dbReference type="AlphaFoldDB" id="A0A024GQ53"/>
<evidence type="ECO:0000313" key="2">
    <source>
        <dbReference type="Proteomes" id="UP000053237"/>
    </source>
</evidence>
<accession>A0A024GQ53</accession>
<dbReference type="Proteomes" id="UP000053237">
    <property type="component" value="Unassembled WGS sequence"/>
</dbReference>
<reference evidence="1 2" key="1">
    <citation type="submission" date="2012-05" db="EMBL/GenBank/DDBJ databases">
        <title>Recombination and specialization in a pathogen metapopulation.</title>
        <authorList>
            <person name="Gardiner A."/>
            <person name="Kemen E."/>
            <person name="Schultz-Larsen T."/>
            <person name="MacLean D."/>
            <person name="Van Oosterhout C."/>
            <person name="Jones J.D.G."/>
        </authorList>
    </citation>
    <scope>NUCLEOTIDE SEQUENCE [LARGE SCALE GENOMIC DNA]</scope>
    <source>
        <strain evidence="1 2">Ac Nc2</strain>
    </source>
</reference>
<gene>
    <name evidence="1" type="ORF">BN9_100740</name>
</gene>
<organism evidence="1 2">
    <name type="scientific">Albugo candida</name>
    <dbReference type="NCBI Taxonomy" id="65357"/>
    <lineage>
        <taxon>Eukaryota</taxon>
        <taxon>Sar</taxon>
        <taxon>Stramenopiles</taxon>
        <taxon>Oomycota</taxon>
        <taxon>Peronosporomycetes</taxon>
        <taxon>Albuginales</taxon>
        <taxon>Albuginaceae</taxon>
        <taxon>Albugo</taxon>
    </lineage>
</organism>
<sequence length="169" mass="19066">MESMIPKLTASSGSMNKSRSIAFSILTIDFPVCKEYNLFSLKQARKQNGTMFNSIIVTKPVAKFDDLFSVNCNITRHPLCTSRWLMDHDLHISMIIRSACPRHKVFTFEWMYCIVSNIASPDVTIPPGLLIYRTLSLLNETFPTRSECMKINGQTALKSASTSSVGYRT</sequence>
<dbReference type="EMBL" id="CAIX01000253">
    <property type="protein sequence ID" value="CCI48865.1"/>
    <property type="molecule type" value="Genomic_DNA"/>
</dbReference>
<proteinExistence type="predicted"/>
<keyword evidence="2" id="KW-1185">Reference proteome</keyword>
<protein>
    <submittedName>
        <fullName evidence="1">Uncharacterized protein</fullName>
    </submittedName>
</protein>
<name>A0A024GQ53_9STRA</name>
<dbReference type="InParanoid" id="A0A024GQ53"/>
<evidence type="ECO:0000313" key="1">
    <source>
        <dbReference type="EMBL" id="CCI48865.1"/>
    </source>
</evidence>
<comment type="caution">
    <text evidence="1">The sequence shown here is derived from an EMBL/GenBank/DDBJ whole genome shotgun (WGS) entry which is preliminary data.</text>
</comment>